<evidence type="ECO:0000313" key="7">
    <source>
        <dbReference type="EMBL" id="MCP8898113.1"/>
    </source>
</evidence>
<dbReference type="AlphaFoldDB" id="A0A9X2HT91"/>
<evidence type="ECO:0000256" key="5">
    <source>
        <dbReference type="ARBA" id="ARBA00023136"/>
    </source>
</evidence>
<feature type="transmembrane region" description="Helical" evidence="6">
    <location>
        <begin position="12"/>
        <end position="36"/>
    </location>
</feature>
<protein>
    <recommendedName>
        <fullName evidence="6">Probable membrane transporter protein</fullName>
    </recommendedName>
</protein>
<dbReference type="Proteomes" id="UP001139319">
    <property type="component" value="Unassembled WGS sequence"/>
</dbReference>
<dbReference type="InterPro" id="IPR051598">
    <property type="entry name" value="TSUP/Inactive_protease-like"/>
</dbReference>
<accession>A0A9X2HT91</accession>
<keyword evidence="4 6" id="KW-1133">Transmembrane helix</keyword>
<dbReference type="InterPro" id="IPR002781">
    <property type="entry name" value="TM_pro_TauE-like"/>
</dbReference>
<dbReference type="PANTHER" id="PTHR43701:SF2">
    <property type="entry name" value="MEMBRANE TRANSPORTER PROTEIN YJNA-RELATED"/>
    <property type="match status" value="1"/>
</dbReference>
<organism evidence="7 8">
    <name type="scientific">Gilvimarinus xylanilyticus</name>
    <dbReference type="NCBI Taxonomy" id="2944139"/>
    <lineage>
        <taxon>Bacteria</taxon>
        <taxon>Pseudomonadati</taxon>
        <taxon>Pseudomonadota</taxon>
        <taxon>Gammaproteobacteria</taxon>
        <taxon>Cellvibrionales</taxon>
        <taxon>Cellvibrionaceae</taxon>
        <taxon>Gilvimarinus</taxon>
    </lineage>
</organism>
<keyword evidence="8" id="KW-1185">Reference proteome</keyword>
<sequence>MELFITPAIGVVIGLVLGLTGAGGSVFAVPLLIILLQLPMQQAAGIALAAVAASALYGSLRHRGNRRILWVPALVLGAGGVISAPLGQWLAQRLPETALLIGFNVLALVIAARMYLSALHSPDQTKVTRANPGDYSLQGPLCRLSPSGQFQLRPHCMAGLALGGLLVGLLSGLFGVGGGFLIVPLLLFLSRIGMAQAVATSLVIIAVISSAGFISYWQMGGALDVSMLGQIAAGGIAGMMLGQWVSGKINHVVKQKVFAVSLVAVSIVSLFS</sequence>
<keyword evidence="3 6" id="KW-0812">Transmembrane</keyword>
<gene>
    <name evidence="7" type="ORF">M6D89_02235</name>
</gene>
<dbReference type="Pfam" id="PF01925">
    <property type="entry name" value="TauE"/>
    <property type="match status" value="1"/>
</dbReference>
<comment type="similarity">
    <text evidence="2 6">Belongs to the 4-toluene sulfonate uptake permease (TSUP) (TC 2.A.102) family.</text>
</comment>
<feature type="transmembrane region" description="Helical" evidence="6">
    <location>
        <begin position="97"/>
        <end position="116"/>
    </location>
</feature>
<dbReference type="PANTHER" id="PTHR43701">
    <property type="entry name" value="MEMBRANE TRANSPORTER PROTEIN MJ0441-RELATED"/>
    <property type="match status" value="1"/>
</dbReference>
<dbReference type="RefSeq" id="WP_253966403.1">
    <property type="nucleotide sequence ID" value="NZ_JAMFTH010000001.1"/>
</dbReference>
<reference evidence="7" key="1">
    <citation type="submission" date="2022-05" db="EMBL/GenBank/DDBJ databases">
        <authorList>
            <person name="Sun H.-N."/>
        </authorList>
    </citation>
    <scope>NUCLEOTIDE SEQUENCE</scope>
    <source>
        <strain evidence="7">HB14</strain>
    </source>
</reference>
<evidence type="ECO:0000256" key="1">
    <source>
        <dbReference type="ARBA" id="ARBA00004141"/>
    </source>
</evidence>
<evidence type="ECO:0000313" key="8">
    <source>
        <dbReference type="Proteomes" id="UP001139319"/>
    </source>
</evidence>
<comment type="caution">
    <text evidence="7">The sequence shown here is derived from an EMBL/GenBank/DDBJ whole genome shotgun (WGS) entry which is preliminary data.</text>
</comment>
<keyword evidence="5 6" id="KW-0472">Membrane</keyword>
<proteinExistence type="inferred from homology"/>
<dbReference type="GO" id="GO:0005886">
    <property type="term" value="C:plasma membrane"/>
    <property type="evidence" value="ECO:0007669"/>
    <property type="project" value="UniProtKB-SubCell"/>
</dbReference>
<reference evidence="7" key="2">
    <citation type="submission" date="2023-01" db="EMBL/GenBank/DDBJ databases">
        <title>Gilvimarinus xylanilyticus HB14 isolated from Caulerpa lentillifera aquaculture base in Hainan, China.</title>
        <authorList>
            <person name="Zhang Y.-J."/>
        </authorList>
    </citation>
    <scope>NUCLEOTIDE SEQUENCE</scope>
    <source>
        <strain evidence="7">HB14</strain>
    </source>
</reference>
<name>A0A9X2HT91_9GAMM</name>
<keyword evidence="6" id="KW-1003">Cell membrane</keyword>
<evidence type="ECO:0000256" key="2">
    <source>
        <dbReference type="ARBA" id="ARBA00009142"/>
    </source>
</evidence>
<comment type="subcellular location">
    <subcellularLocation>
        <location evidence="6">Cell membrane</location>
        <topology evidence="6">Multi-pass membrane protein</topology>
    </subcellularLocation>
    <subcellularLocation>
        <location evidence="1">Membrane</location>
        <topology evidence="1">Multi-pass membrane protein</topology>
    </subcellularLocation>
</comment>
<feature type="transmembrane region" description="Helical" evidence="6">
    <location>
        <begin position="42"/>
        <end position="60"/>
    </location>
</feature>
<dbReference type="EMBL" id="JAMFTH010000001">
    <property type="protein sequence ID" value="MCP8898113.1"/>
    <property type="molecule type" value="Genomic_DNA"/>
</dbReference>
<evidence type="ECO:0000256" key="6">
    <source>
        <dbReference type="RuleBase" id="RU363041"/>
    </source>
</evidence>
<feature type="transmembrane region" description="Helical" evidence="6">
    <location>
        <begin position="160"/>
        <end position="188"/>
    </location>
</feature>
<evidence type="ECO:0000256" key="4">
    <source>
        <dbReference type="ARBA" id="ARBA00022989"/>
    </source>
</evidence>
<feature type="transmembrane region" description="Helical" evidence="6">
    <location>
        <begin position="194"/>
        <end position="216"/>
    </location>
</feature>
<evidence type="ECO:0000256" key="3">
    <source>
        <dbReference type="ARBA" id="ARBA00022692"/>
    </source>
</evidence>
<feature type="transmembrane region" description="Helical" evidence="6">
    <location>
        <begin position="69"/>
        <end position="91"/>
    </location>
</feature>